<evidence type="ECO:0000313" key="2">
    <source>
        <dbReference type="EMBL" id="KAK8404767.1"/>
    </source>
</evidence>
<comment type="caution">
    <text evidence="2">The sequence shown here is derived from an EMBL/GenBank/DDBJ whole genome shotgun (WGS) entry which is preliminary data.</text>
</comment>
<keyword evidence="1" id="KW-1133">Transmembrane helix</keyword>
<accession>A0AAW0V1K1</accession>
<name>A0AAW0V1K1_SCYPA</name>
<sequence>MNYSQTRDGINLTNSKITHSKETFRFALKDRLNGRYLKEKKSLYYSSPEDSVTEQWIEVIAGTSSSPFFRFPDKDKKFPVPANSTLKCRTILRGNYAILTVSKKNGSDYVEEESSVMPLTAPRTLVVGDALLARLLSHSLAPPADLPTCTSYLWLLSVFGVVIVIVPIYTLKKKCNKNTNDDSKAADVNDNAQMPLMTQNKEITKNLLILVGPNCMRSLVNILNKHCQQAAPRINVTVHAVRTNNGQEGPRQLDFIPSDHNSVPLMEHQPHEGVMPKITCTHRIDGKDETGGLGSPAAGRHGLDKITTTIFF</sequence>
<reference evidence="2 3" key="1">
    <citation type="submission" date="2023-03" db="EMBL/GenBank/DDBJ databases">
        <title>High-quality genome of Scylla paramamosain provides insights in environmental adaptation.</title>
        <authorList>
            <person name="Zhang L."/>
        </authorList>
    </citation>
    <scope>NUCLEOTIDE SEQUENCE [LARGE SCALE GENOMIC DNA]</scope>
    <source>
        <strain evidence="2">LZ_2023a</strain>
        <tissue evidence="2">Muscle</tissue>
    </source>
</reference>
<proteinExistence type="predicted"/>
<protein>
    <submittedName>
        <fullName evidence="2">Uncharacterized protein</fullName>
    </submittedName>
</protein>
<dbReference type="EMBL" id="JARAKH010000003">
    <property type="protein sequence ID" value="KAK8404767.1"/>
    <property type="molecule type" value="Genomic_DNA"/>
</dbReference>
<keyword evidence="1" id="KW-0812">Transmembrane</keyword>
<keyword evidence="1" id="KW-0472">Membrane</keyword>
<dbReference type="AlphaFoldDB" id="A0AAW0V1K1"/>
<gene>
    <name evidence="2" type="ORF">O3P69_001406</name>
</gene>
<feature type="transmembrane region" description="Helical" evidence="1">
    <location>
        <begin position="152"/>
        <end position="171"/>
    </location>
</feature>
<organism evidence="2 3">
    <name type="scientific">Scylla paramamosain</name>
    <name type="common">Mud crab</name>
    <dbReference type="NCBI Taxonomy" id="85552"/>
    <lineage>
        <taxon>Eukaryota</taxon>
        <taxon>Metazoa</taxon>
        <taxon>Ecdysozoa</taxon>
        <taxon>Arthropoda</taxon>
        <taxon>Crustacea</taxon>
        <taxon>Multicrustacea</taxon>
        <taxon>Malacostraca</taxon>
        <taxon>Eumalacostraca</taxon>
        <taxon>Eucarida</taxon>
        <taxon>Decapoda</taxon>
        <taxon>Pleocyemata</taxon>
        <taxon>Brachyura</taxon>
        <taxon>Eubrachyura</taxon>
        <taxon>Portunoidea</taxon>
        <taxon>Portunidae</taxon>
        <taxon>Portuninae</taxon>
        <taxon>Scylla</taxon>
    </lineage>
</organism>
<evidence type="ECO:0000313" key="3">
    <source>
        <dbReference type="Proteomes" id="UP001487740"/>
    </source>
</evidence>
<keyword evidence="3" id="KW-1185">Reference proteome</keyword>
<evidence type="ECO:0000256" key="1">
    <source>
        <dbReference type="SAM" id="Phobius"/>
    </source>
</evidence>
<dbReference type="Proteomes" id="UP001487740">
    <property type="component" value="Unassembled WGS sequence"/>
</dbReference>